<proteinExistence type="predicted"/>
<dbReference type="PROSITE" id="PS50800">
    <property type="entry name" value="SAP"/>
    <property type="match status" value="1"/>
</dbReference>
<sequence length="310" mass="34033">MGRRIQQSTSTRSQAASARSELGPTTLTSRSMRLPPVRARGRARGRRLHMSKRSQQLANPTGRQENAFTRLRDSSPASPTIATTDDQSNVATRSVTSSTKAQQPDANNTPKPVDYSSLTDKNLKSIFRDRGLQVSGRKADLVQRLEEYDKLFFNPRAPTRRPRARTGGIGGSRIDGNVSVVGPNSDRADAACDRVDVDCCILRPIVVYGLIDGNADRRQPMIPATNNTSCSTATILLFEDRLDRSKSWTGWTGLGPVPKKLGPVWDRLRTGPNFEDRDSNPSSFFLRCDAAGFSESSARRPADSGIEGKR</sequence>
<dbReference type="EMBL" id="AGNL01028277">
    <property type="protein sequence ID" value="EJK57422.1"/>
    <property type="molecule type" value="Genomic_DNA"/>
</dbReference>
<dbReference type="Pfam" id="PF02037">
    <property type="entry name" value="SAP"/>
    <property type="match status" value="1"/>
</dbReference>
<feature type="compositionally biased region" description="Basic residues" evidence="1">
    <location>
        <begin position="39"/>
        <end position="52"/>
    </location>
</feature>
<feature type="compositionally biased region" description="Polar residues" evidence="1">
    <location>
        <begin position="75"/>
        <end position="117"/>
    </location>
</feature>
<evidence type="ECO:0000313" key="3">
    <source>
        <dbReference type="EMBL" id="EJK57422.1"/>
    </source>
</evidence>
<protein>
    <recommendedName>
        <fullName evidence="2">SAP domain-containing protein</fullName>
    </recommendedName>
</protein>
<dbReference type="Gene3D" id="1.10.720.30">
    <property type="entry name" value="SAP domain"/>
    <property type="match status" value="1"/>
</dbReference>
<comment type="caution">
    <text evidence="3">The sequence shown here is derived from an EMBL/GenBank/DDBJ whole genome shotgun (WGS) entry which is preliminary data.</text>
</comment>
<dbReference type="OrthoDB" id="207211at2759"/>
<feature type="compositionally biased region" description="Polar residues" evidence="1">
    <location>
        <begin position="53"/>
        <end position="67"/>
    </location>
</feature>
<feature type="domain" description="SAP" evidence="2">
    <location>
        <begin position="115"/>
        <end position="149"/>
    </location>
</feature>
<dbReference type="InterPro" id="IPR036361">
    <property type="entry name" value="SAP_dom_sf"/>
</dbReference>
<accession>K0SFL1</accession>
<reference evidence="3 4" key="1">
    <citation type="journal article" date="2012" name="Genome Biol.">
        <title>Genome and low-iron response of an oceanic diatom adapted to chronic iron limitation.</title>
        <authorList>
            <person name="Lommer M."/>
            <person name="Specht M."/>
            <person name="Roy A.S."/>
            <person name="Kraemer L."/>
            <person name="Andreson R."/>
            <person name="Gutowska M.A."/>
            <person name="Wolf J."/>
            <person name="Bergner S.V."/>
            <person name="Schilhabel M.B."/>
            <person name="Klostermeier U.C."/>
            <person name="Beiko R.G."/>
            <person name="Rosenstiel P."/>
            <person name="Hippler M."/>
            <person name="Laroche J."/>
        </authorList>
    </citation>
    <scope>NUCLEOTIDE SEQUENCE [LARGE SCALE GENOMIC DNA]</scope>
    <source>
        <strain evidence="3 4">CCMP1005</strain>
    </source>
</reference>
<feature type="region of interest" description="Disordered" evidence="1">
    <location>
        <begin position="1"/>
        <end position="117"/>
    </location>
</feature>
<dbReference type="AlphaFoldDB" id="K0SFL1"/>
<feature type="non-terminal residue" evidence="3">
    <location>
        <position position="310"/>
    </location>
</feature>
<name>K0SFL1_THAOC</name>
<dbReference type="SMART" id="SM00513">
    <property type="entry name" value="SAP"/>
    <property type="match status" value="1"/>
</dbReference>
<organism evidence="3 4">
    <name type="scientific">Thalassiosira oceanica</name>
    <name type="common">Marine diatom</name>
    <dbReference type="NCBI Taxonomy" id="159749"/>
    <lineage>
        <taxon>Eukaryota</taxon>
        <taxon>Sar</taxon>
        <taxon>Stramenopiles</taxon>
        <taxon>Ochrophyta</taxon>
        <taxon>Bacillariophyta</taxon>
        <taxon>Coscinodiscophyceae</taxon>
        <taxon>Thalassiosirophycidae</taxon>
        <taxon>Thalassiosirales</taxon>
        <taxon>Thalassiosiraceae</taxon>
        <taxon>Thalassiosira</taxon>
    </lineage>
</organism>
<feature type="compositionally biased region" description="Low complexity" evidence="1">
    <location>
        <begin position="1"/>
        <end position="20"/>
    </location>
</feature>
<keyword evidence="4" id="KW-1185">Reference proteome</keyword>
<dbReference type="SUPFAM" id="SSF68906">
    <property type="entry name" value="SAP domain"/>
    <property type="match status" value="1"/>
</dbReference>
<dbReference type="Proteomes" id="UP000266841">
    <property type="component" value="Unassembled WGS sequence"/>
</dbReference>
<evidence type="ECO:0000313" key="4">
    <source>
        <dbReference type="Proteomes" id="UP000266841"/>
    </source>
</evidence>
<dbReference type="InterPro" id="IPR003034">
    <property type="entry name" value="SAP_dom"/>
</dbReference>
<evidence type="ECO:0000259" key="2">
    <source>
        <dbReference type="PROSITE" id="PS50800"/>
    </source>
</evidence>
<evidence type="ECO:0000256" key="1">
    <source>
        <dbReference type="SAM" id="MobiDB-lite"/>
    </source>
</evidence>
<gene>
    <name evidence="3" type="ORF">THAOC_22535</name>
</gene>